<sequence length="311" mass="35402">MAYKRQTPAVEVPSSLVEFAPIFRVANEIEPKNPRVAYLCRFYAFEKAHKLDPATRGERLNRENATTLGEQKFCDAHEMQDFYLHYYKNYIQGVQKVDRKACETAAILFEVLKAVSHDTSVQVVDEILKANAHVSEKAEMYTHNTLPLASQSSNQITLRHLKIQQSTPTRIPLQAIRNCTQDFHKRNFLGKGGFGGVYKGILTWGDHVNQPVAVKRLDASNGQGQKEYNTEITILSKYHHENIINLIGFYEDNKEMILVYEYASRGSLDTYLRDTSKSGGPSWPQLLEICIGVASALDYLHNHTTRKKCFS</sequence>
<evidence type="ECO:0000313" key="2">
    <source>
        <dbReference type="Proteomes" id="UP001055811"/>
    </source>
</evidence>
<dbReference type="Proteomes" id="UP001055811">
    <property type="component" value="Linkage Group LG05"/>
</dbReference>
<protein>
    <submittedName>
        <fullName evidence="1">Uncharacterized protein</fullName>
    </submittedName>
</protein>
<organism evidence="1 2">
    <name type="scientific">Cichorium intybus</name>
    <name type="common">Chicory</name>
    <dbReference type="NCBI Taxonomy" id="13427"/>
    <lineage>
        <taxon>Eukaryota</taxon>
        <taxon>Viridiplantae</taxon>
        <taxon>Streptophyta</taxon>
        <taxon>Embryophyta</taxon>
        <taxon>Tracheophyta</taxon>
        <taxon>Spermatophyta</taxon>
        <taxon>Magnoliopsida</taxon>
        <taxon>eudicotyledons</taxon>
        <taxon>Gunneridae</taxon>
        <taxon>Pentapetalae</taxon>
        <taxon>asterids</taxon>
        <taxon>campanulids</taxon>
        <taxon>Asterales</taxon>
        <taxon>Asteraceae</taxon>
        <taxon>Cichorioideae</taxon>
        <taxon>Cichorieae</taxon>
        <taxon>Cichoriinae</taxon>
        <taxon>Cichorium</taxon>
    </lineage>
</organism>
<accession>A0ACB9CZ67</accession>
<keyword evidence="2" id="KW-1185">Reference proteome</keyword>
<evidence type="ECO:0000313" key="1">
    <source>
        <dbReference type="EMBL" id="KAI3739540.1"/>
    </source>
</evidence>
<comment type="caution">
    <text evidence="1">The sequence shown here is derived from an EMBL/GenBank/DDBJ whole genome shotgun (WGS) entry which is preliminary data.</text>
</comment>
<gene>
    <name evidence="1" type="ORF">L2E82_29948</name>
</gene>
<name>A0ACB9CZ67_CICIN</name>
<reference evidence="1 2" key="2">
    <citation type="journal article" date="2022" name="Mol. Ecol. Resour.">
        <title>The genomes of chicory, endive, great burdock and yacon provide insights into Asteraceae paleo-polyploidization history and plant inulin production.</title>
        <authorList>
            <person name="Fan W."/>
            <person name="Wang S."/>
            <person name="Wang H."/>
            <person name="Wang A."/>
            <person name="Jiang F."/>
            <person name="Liu H."/>
            <person name="Zhao H."/>
            <person name="Xu D."/>
            <person name="Zhang Y."/>
        </authorList>
    </citation>
    <scope>NUCLEOTIDE SEQUENCE [LARGE SCALE GENOMIC DNA]</scope>
    <source>
        <strain evidence="2">cv. Punajuju</strain>
        <tissue evidence="1">Leaves</tissue>
    </source>
</reference>
<dbReference type="EMBL" id="CM042013">
    <property type="protein sequence ID" value="KAI3739540.1"/>
    <property type="molecule type" value="Genomic_DNA"/>
</dbReference>
<reference evidence="2" key="1">
    <citation type="journal article" date="2022" name="Mol. Ecol. Resour.">
        <title>The genomes of chicory, endive, great burdock and yacon provide insights into Asteraceae palaeo-polyploidization history and plant inulin production.</title>
        <authorList>
            <person name="Fan W."/>
            <person name="Wang S."/>
            <person name="Wang H."/>
            <person name="Wang A."/>
            <person name="Jiang F."/>
            <person name="Liu H."/>
            <person name="Zhao H."/>
            <person name="Xu D."/>
            <person name="Zhang Y."/>
        </authorList>
    </citation>
    <scope>NUCLEOTIDE SEQUENCE [LARGE SCALE GENOMIC DNA]</scope>
    <source>
        <strain evidence="2">cv. Punajuju</strain>
    </source>
</reference>
<proteinExistence type="predicted"/>